<dbReference type="Gramene" id="GBG91793">
    <property type="protein sequence ID" value="GBG91793"/>
    <property type="gene ID" value="CBR_g53682"/>
</dbReference>
<evidence type="ECO:0000313" key="2">
    <source>
        <dbReference type="EMBL" id="GBG91793.1"/>
    </source>
</evidence>
<dbReference type="Proteomes" id="UP000265515">
    <property type="component" value="Unassembled WGS sequence"/>
</dbReference>
<feature type="domain" description="Reverse transcriptase" evidence="1">
    <location>
        <begin position="230"/>
        <end position="332"/>
    </location>
</feature>
<reference evidence="2 3" key="1">
    <citation type="journal article" date="2018" name="Cell">
        <title>The Chara Genome: Secondary Complexity and Implications for Plant Terrestrialization.</title>
        <authorList>
            <person name="Nishiyama T."/>
            <person name="Sakayama H."/>
            <person name="Vries J.D."/>
            <person name="Buschmann H."/>
            <person name="Saint-Marcoux D."/>
            <person name="Ullrich K.K."/>
            <person name="Haas F.B."/>
            <person name="Vanderstraeten L."/>
            <person name="Becker D."/>
            <person name="Lang D."/>
            <person name="Vosolsobe S."/>
            <person name="Rombauts S."/>
            <person name="Wilhelmsson P.K.I."/>
            <person name="Janitza P."/>
            <person name="Kern R."/>
            <person name="Heyl A."/>
            <person name="Rumpler F."/>
            <person name="Villalobos L.I.A.C."/>
            <person name="Clay J.M."/>
            <person name="Skokan R."/>
            <person name="Toyoda A."/>
            <person name="Suzuki Y."/>
            <person name="Kagoshima H."/>
            <person name="Schijlen E."/>
            <person name="Tajeshwar N."/>
            <person name="Catarino B."/>
            <person name="Hetherington A.J."/>
            <person name="Saltykova A."/>
            <person name="Bonnot C."/>
            <person name="Breuninger H."/>
            <person name="Symeonidi A."/>
            <person name="Radhakrishnan G.V."/>
            <person name="Van Nieuwerburgh F."/>
            <person name="Deforce D."/>
            <person name="Chang C."/>
            <person name="Karol K.G."/>
            <person name="Hedrich R."/>
            <person name="Ulvskov P."/>
            <person name="Glockner G."/>
            <person name="Delwiche C.F."/>
            <person name="Petrasek J."/>
            <person name="Van de Peer Y."/>
            <person name="Friml J."/>
            <person name="Beilby M."/>
            <person name="Dolan L."/>
            <person name="Kohara Y."/>
            <person name="Sugano S."/>
            <person name="Fujiyama A."/>
            <person name="Delaux P.-M."/>
            <person name="Quint M."/>
            <person name="TheiBen G."/>
            <person name="Hagemann M."/>
            <person name="Harholt J."/>
            <person name="Dunand C."/>
            <person name="Zachgo S."/>
            <person name="Langdale J."/>
            <person name="Maumus F."/>
            <person name="Straeten D.V.D."/>
            <person name="Gould S.B."/>
            <person name="Rensing S.A."/>
        </authorList>
    </citation>
    <scope>NUCLEOTIDE SEQUENCE [LARGE SCALE GENOMIC DNA]</scope>
    <source>
        <strain evidence="2 3">S276</strain>
    </source>
</reference>
<evidence type="ECO:0000313" key="3">
    <source>
        <dbReference type="Proteomes" id="UP000265515"/>
    </source>
</evidence>
<dbReference type="Pfam" id="PF00078">
    <property type="entry name" value="RVT_1"/>
    <property type="match status" value="1"/>
</dbReference>
<dbReference type="STRING" id="69332.A0A388MBB6"/>
<gene>
    <name evidence="2" type="ORF">CBR_g53682</name>
</gene>
<organism evidence="2 3">
    <name type="scientific">Chara braunii</name>
    <name type="common">Braun's stonewort</name>
    <dbReference type="NCBI Taxonomy" id="69332"/>
    <lineage>
        <taxon>Eukaryota</taxon>
        <taxon>Viridiplantae</taxon>
        <taxon>Streptophyta</taxon>
        <taxon>Charophyceae</taxon>
        <taxon>Charales</taxon>
        <taxon>Characeae</taxon>
        <taxon>Chara</taxon>
    </lineage>
</organism>
<sequence length="891" mass="101231">MKRRAKASRQAHDQTSQEYLRRMEALGEIPPAGGKDEWWAEWVLLHSEWASWQARDAELWGLSSKIKWVRDAECMSKAFFAQMKKTSHSPLIVAMGHPFDPLEERAENTTDILRYVELFYDNLYREDEYWPQEDVAAVPAKEVWDKCATRVTLEHMATLDAPITQEEVAGALSGMHRGKAPGPDGLPAEYLMAAMKPLLPYLCEAFNRLYSGEEAPPAAFGQATIVLLYKKGCIEEVRNWRPISLLLVPSKLYAKVLANEVAVVLPALIHSTKTGFVPRRQILVNVLLVRQIMERARNSQHPLAILILDFEKAYYRVRWQFLLQVTWATHQSVSTLRNEVTLFEKYAGARINWGKPVAVVPAGVDVAMFEGMRTQLPGDQFLYLGILVPTALSTGQRLEDLLHHAVVRMVAWAKRASHGVFGKVLIANNAVSATLWYAGAVSDPPKKAWKDYKRALRKLLWKDDPEAIKVHPADVEMTLLHPQLVHGLRRGAQWSSALEKWREAPLRQTAPRTCDQILGQSLFGNRFILRLGVPFPWQCCPGAFGKQWLSCGVTRVGDIWDVQGGTWKEEGEVFQRLDHQPKKQERLEEIKQAIPQDWIDCLVAKDRMQGEWVTLEGQGRPVIFFQLKERLGSQWYAAEAWEDVGQQKVLGDVLVRRPEPDTRLHEENIRSVVVLRDQTVSKGGGFRPFKPACRPLQFSWDPSVWEWGPRNSLMKCCRIHQVTTKVIYRSLLVPTDMVDEMREGWRKRGWLDQKALLAGMCRPGGKLAGCLPLFRIRSTQGACGSASSWVSPPICGWRIGVRTRTGLAGVAMMRWSHCPIYGWNVCRKWLFGNGGVPWGMRSPFLGPGQGVHQSWWGSSFREMSRGWLRLTLLIPFVRPFGWQCGPCEPGC</sequence>
<name>A0A388MBB6_CHABU</name>
<dbReference type="OrthoDB" id="1938625at2759"/>
<dbReference type="AlphaFoldDB" id="A0A388MBB6"/>
<protein>
    <recommendedName>
        <fullName evidence="1">Reverse transcriptase domain-containing protein</fullName>
    </recommendedName>
</protein>
<dbReference type="EMBL" id="BFEA01000952">
    <property type="protein sequence ID" value="GBG91793.1"/>
    <property type="molecule type" value="Genomic_DNA"/>
</dbReference>
<evidence type="ECO:0000259" key="1">
    <source>
        <dbReference type="Pfam" id="PF00078"/>
    </source>
</evidence>
<proteinExistence type="predicted"/>
<dbReference type="CDD" id="cd01650">
    <property type="entry name" value="RT_nLTR_like"/>
    <property type="match status" value="1"/>
</dbReference>
<dbReference type="PANTHER" id="PTHR19446">
    <property type="entry name" value="REVERSE TRANSCRIPTASES"/>
    <property type="match status" value="1"/>
</dbReference>
<keyword evidence="3" id="KW-1185">Reference proteome</keyword>
<dbReference type="InterPro" id="IPR000477">
    <property type="entry name" value="RT_dom"/>
</dbReference>
<accession>A0A388MBB6</accession>
<comment type="caution">
    <text evidence="2">The sequence shown here is derived from an EMBL/GenBank/DDBJ whole genome shotgun (WGS) entry which is preliminary data.</text>
</comment>